<keyword evidence="10" id="KW-0328">Glycosyltransferase</keyword>
<dbReference type="Gene3D" id="3.20.20.70">
    <property type="entry name" value="Aldolase class I"/>
    <property type="match status" value="1"/>
</dbReference>
<feature type="region of interest" description="Disordered" evidence="17">
    <location>
        <begin position="1301"/>
        <end position="1345"/>
    </location>
</feature>
<dbReference type="Pfam" id="PF00215">
    <property type="entry name" value="OMPdecase"/>
    <property type="match status" value="1"/>
</dbReference>
<dbReference type="SUPFAM" id="SSF51366">
    <property type="entry name" value="Ribulose-phoshate binding barrel"/>
    <property type="match status" value="1"/>
</dbReference>
<evidence type="ECO:0000256" key="14">
    <source>
        <dbReference type="ARBA" id="ARBA00022975"/>
    </source>
</evidence>
<keyword evidence="18" id="KW-0732">Signal</keyword>
<dbReference type="InterPro" id="IPR008271">
    <property type="entry name" value="Ser/Thr_kinase_AS"/>
</dbReference>
<dbReference type="PROSITE" id="PS50011">
    <property type="entry name" value="PROTEIN_KINASE_DOM"/>
    <property type="match status" value="1"/>
</dbReference>
<evidence type="ECO:0000256" key="3">
    <source>
        <dbReference type="ARBA" id="ARBA00005234"/>
    </source>
</evidence>
<comment type="similarity">
    <text evidence="3">Belongs to the peptidase C48 family.</text>
</comment>
<organism evidence="21">
    <name type="scientific">Triticum aestivum</name>
    <name type="common">Wheat</name>
    <dbReference type="NCBI Taxonomy" id="4565"/>
    <lineage>
        <taxon>Eukaryota</taxon>
        <taxon>Viridiplantae</taxon>
        <taxon>Streptophyta</taxon>
        <taxon>Embryophyta</taxon>
        <taxon>Tracheophyta</taxon>
        <taxon>Spermatophyta</taxon>
        <taxon>Magnoliopsida</taxon>
        <taxon>Liliopsida</taxon>
        <taxon>Poales</taxon>
        <taxon>Poaceae</taxon>
        <taxon>BOP clade</taxon>
        <taxon>Pooideae</taxon>
        <taxon>Triticodae</taxon>
        <taxon>Triticeae</taxon>
        <taxon>Triticinae</taxon>
        <taxon>Triticum</taxon>
    </lineage>
</organism>
<feature type="compositionally biased region" description="Low complexity" evidence="17">
    <location>
        <begin position="1335"/>
        <end position="1345"/>
    </location>
</feature>
<keyword evidence="16" id="KW-0511">Multifunctional enzyme</keyword>
<comment type="similarity">
    <text evidence="5">In the C-terminal section; belongs to the OMP decarboxylase family.</text>
</comment>
<dbReference type="InterPro" id="IPR000836">
    <property type="entry name" value="PRTase_dom"/>
</dbReference>
<dbReference type="InterPro" id="IPR003614">
    <property type="entry name" value="Knottins"/>
</dbReference>
<comment type="pathway">
    <text evidence="2">Pyrimidine metabolism; UMP biosynthesis via de novo pathway; UMP from orotate: step 1/2.</text>
</comment>
<evidence type="ECO:0000313" key="21">
    <source>
        <dbReference type="EMBL" id="CDM86575.1"/>
    </source>
</evidence>
<comment type="similarity">
    <text evidence="4">In the N-terminal section; belongs to the purine/pyrimidine phosphoribosyltransferase family.</text>
</comment>
<evidence type="ECO:0000256" key="4">
    <source>
        <dbReference type="ARBA" id="ARBA00006221"/>
    </source>
</evidence>
<evidence type="ECO:0000259" key="20">
    <source>
        <dbReference type="PROSITE" id="PS50600"/>
    </source>
</evidence>
<dbReference type="EC" id="4.1.1.23" evidence="7"/>
<sequence length="1845" mass="207715">MGKKKLAPLSLFLAILLITCCEMVEEVGAKLVCEIYWPLCIEKCYKSGNCMRCCKNWGFVHGRCNPLRGMGCYCCADDSDPRDAALRRRYQYQQQHKMDKHDVRRTSYFAGTASMSEPRQPRREVRGRTRAVRFREMQNKIDFYLLLFPVTSHIGIARRLDRIYKLLDTAGAGGESSMLPQPSQLQQEEFRTELDILPRLQHKHIVRLLGSCVTARKDKQQKKKRLLSWWRRKEPKEPEWLAVYEYMENGTLFHHLHPDQGSSELSSVTVSWKARIEVLLGVSRAIEHMHCHANLPIIHRDIKSRNILLDANWVPRLSDFGLSLACDMAMIHDSPEHASSSLQWAVFPSQPEPEILCEDDEKLRALKEEHGEQICDLVTKALLEVNEHNPSGRYPFSELWNYKEDRKATLEEVIASTTPRSLPRRSSPAAMDAAAMESLILELHAVEAYKFGAFVLKSGITSPIYLDLRVLVSHPRLLSRVAALLGSLPFTRPYGLLCGVPYTALPFASVLSVARSIPMILRRYHETGAGAAPAMRTQGSFRDGDLVTSGASVLETVAPLRDEGLVVADAVVVVDREQGGRENLAANGVTLHSLMTLTEVLAVLVSHGKVTREKAAEVKRFLDANRKVLVPAETRVVSARGMAFAERARLAKNPVGRKLLEVMEAKQSNLCVAADVTTANELLELANKVGPEICMLKTHVDILSDFTPDFGAKLRSIAEEHNFLIFEDRKFADIGNTDWADIVTAHVIPGPGIVDGLKLKMSSPGNRAHGYYTAATVKFVQRHSDFVTGLLSSINWRCDPQKIRAFMKDLTPEQLKWIEELGFGSLIEMIDCKLPRKLTIWLMSKVHCDSKSLVFRNRKVSILEAVENLLKLPALDKEVPMPRPGRVRDKPFRGYQINRSYLLGALKDLSDIPPMNWCRFAADYLIEGIRESRQNKVHNLNVAGCIHILHLIYVDLLKSNLVSIPQGYPRLKYVGSEVLNQIDPTGKKKTKDHCQMFENFLDDEKLARFPLAEEPVEDLNDTENSTHSTPTVRVQLTSSPCQDKQTVPPKLLQTSRKRQADNSTDETLIKRIKKLEEHYRAERQKWSTFFERKLHKKHQELEVQKTKEIAALVQQQIDKALFPMIDNAAAPSSHHNDDPVLNKGSIGTESPSHSNVDNTFLLSVKSAEFDHQTSSHVDAIPQMTGRITSSQRFMDATATHESEPASNMVFTVGGKDENFLPASSSADEITQYDHSVPRPSIGQDFTPTDHIVQSELDRSKDDFVQRICNSENLQSEKQAPSAVCVNFTEYTEENAPANVVPASNISSVPNEPSPSIITNNAGQQDQSQPGETLRNSMSNEMSNEDSSMMKIVASEVQPDISSVVPSNTNINDPANPNTVNQAVSNACALEHANRESSSIVLHEVPSQLTTVEIGYVIKETAMIPATSTQPASQELVDTPSDIPASDVIQKPLAEQLENLHLTKNDIQSKNDIETAHTDATSKQVQIISSPPLSLEIACDVSIMSQVSDSHTSRLTPRHNLRDVEIIDIADEPSSPKTIDCKHIRQLDDPLSDGESFAYAGSINESMRSRKQRYQKKEEIAEGISELIKKKKYPAKMLNDVYNTLVARNKFRGLRSTRQRDVNDTGGTKIRIGEASVTEREFVRCLLPKGKMCQNMMWLMSVAMMHDWGSKTKVILDQTIITELLKKPTKRGTHYYARSLLYLPTLFDNHWILAVINFTQNTIEIYDSNKKVQEGEDPHKVILDNMCSNLQEALTAVLNQSAFNFIHFPRKYCYAGKQTNNDDCGFWVIKVLLCHNGKELVANYKWEMDVFRKEICYILVYHRFNDLNPRKPEIQKIASSIETIVE</sequence>
<dbReference type="GO" id="GO:0005524">
    <property type="term" value="F:ATP binding"/>
    <property type="evidence" value="ECO:0007669"/>
    <property type="project" value="InterPro"/>
</dbReference>
<dbReference type="SUPFAM" id="SSF54001">
    <property type="entry name" value="Cysteine proteinases"/>
    <property type="match status" value="1"/>
</dbReference>
<proteinExistence type="inferred from homology"/>
<dbReference type="InterPro" id="IPR001754">
    <property type="entry name" value="OMPdeCOase_dom"/>
</dbReference>
<keyword evidence="13" id="KW-0378">Hydrolase</keyword>
<comment type="pathway">
    <text evidence="1">Pyrimidine metabolism; UMP biosynthesis via de novo pathway; UMP from orotate: step 2/2.</text>
</comment>
<feature type="domain" description="Protein kinase" evidence="19">
    <location>
        <begin position="104"/>
        <end position="508"/>
    </location>
</feature>
<evidence type="ECO:0000256" key="6">
    <source>
        <dbReference type="ARBA" id="ARBA00011971"/>
    </source>
</evidence>
<dbReference type="SUPFAM" id="SSF56112">
    <property type="entry name" value="Protein kinase-like (PK-like)"/>
    <property type="match status" value="1"/>
</dbReference>
<dbReference type="Pfam" id="PF03469">
    <property type="entry name" value="XH"/>
    <property type="match status" value="1"/>
</dbReference>
<dbReference type="GO" id="GO:0006207">
    <property type="term" value="P:'de novo' pyrimidine nucleobase biosynthetic process"/>
    <property type="evidence" value="ECO:0007669"/>
    <property type="project" value="InterPro"/>
</dbReference>
<dbReference type="PANTHER" id="PTHR19278">
    <property type="entry name" value="OROTATE PHOSPHORIBOSYLTRANSFERASE"/>
    <property type="match status" value="1"/>
</dbReference>
<feature type="signal peptide" evidence="18">
    <location>
        <begin position="1"/>
        <end position="29"/>
    </location>
</feature>
<dbReference type="HOGENOM" id="CLU_237038_0_0_1"/>
<dbReference type="GO" id="GO:0006508">
    <property type="term" value="P:proteolysis"/>
    <property type="evidence" value="ECO:0007669"/>
    <property type="project" value="UniProtKB-KW"/>
</dbReference>
<keyword evidence="15" id="KW-0456">Lyase</keyword>
<dbReference type="PROSITE" id="PS00108">
    <property type="entry name" value="PROTEIN_KINASE_ST"/>
    <property type="match status" value="1"/>
</dbReference>
<keyword evidence="14" id="KW-0665">Pyrimidine biosynthesis</keyword>
<dbReference type="PANTHER" id="PTHR19278:SF40">
    <property type="entry name" value="URIDINE 5'-MONOPHOSPHATE SYNTHASE"/>
    <property type="match status" value="1"/>
</dbReference>
<dbReference type="GO" id="GO:0006221">
    <property type="term" value="P:pyrimidine nucleotide biosynthetic process"/>
    <property type="evidence" value="ECO:0007669"/>
    <property type="project" value="UniProtKB-KW"/>
</dbReference>
<dbReference type="GO" id="GO:0004672">
    <property type="term" value="F:protein kinase activity"/>
    <property type="evidence" value="ECO:0007669"/>
    <property type="project" value="InterPro"/>
</dbReference>
<keyword evidence="12" id="KW-0210">Decarboxylase</keyword>
<dbReference type="GO" id="GO:0004588">
    <property type="term" value="F:orotate phosphoribosyltransferase activity"/>
    <property type="evidence" value="ECO:0007669"/>
    <property type="project" value="UniProtKB-EC"/>
</dbReference>
<dbReference type="GO" id="GO:0006952">
    <property type="term" value="P:defense response"/>
    <property type="evidence" value="ECO:0007669"/>
    <property type="project" value="InterPro"/>
</dbReference>
<dbReference type="Pfam" id="PF02902">
    <property type="entry name" value="Peptidase_C48"/>
    <property type="match status" value="1"/>
</dbReference>
<keyword evidence="9" id="KW-0645">Protease</keyword>
<dbReference type="Gene3D" id="3.40.395.10">
    <property type="entry name" value="Adenoviral Proteinase, Chain A"/>
    <property type="match status" value="1"/>
</dbReference>
<dbReference type="InterPro" id="IPR038765">
    <property type="entry name" value="Papain-like_cys_pep_sf"/>
</dbReference>
<dbReference type="InterPro" id="IPR003653">
    <property type="entry name" value="Peptidase_C48_C"/>
</dbReference>
<evidence type="ECO:0000256" key="13">
    <source>
        <dbReference type="ARBA" id="ARBA00022801"/>
    </source>
</evidence>
<feature type="region of interest" description="Disordered" evidence="17">
    <location>
        <begin position="1015"/>
        <end position="1047"/>
    </location>
</feature>
<evidence type="ECO:0000256" key="8">
    <source>
        <dbReference type="ARBA" id="ARBA00015047"/>
    </source>
</evidence>
<dbReference type="Gene3D" id="1.10.510.10">
    <property type="entry name" value="Transferase(Phosphotransferase) domain 1"/>
    <property type="match status" value="1"/>
</dbReference>
<dbReference type="InterPro" id="IPR000719">
    <property type="entry name" value="Prot_kinase_dom"/>
</dbReference>
<evidence type="ECO:0000256" key="9">
    <source>
        <dbReference type="ARBA" id="ARBA00022670"/>
    </source>
</evidence>
<evidence type="ECO:0000256" key="2">
    <source>
        <dbReference type="ARBA" id="ARBA00004889"/>
    </source>
</evidence>
<reference evidence="21" key="1">
    <citation type="journal article" date="2014" name="Science">
        <title>Structural and functional partitioning of bread wheat chromosome 3B.</title>
        <authorList>
            <person name="Choulet F."/>
            <person name="Alberti A."/>
            <person name="Theil S."/>
            <person name="Glover N."/>
            <person name="Barbe V."/>
            <person name="Daron J."/>
            <person name="Pingault L."/>
            <person name="Sourdille P."/>
            <person name="Couloux A."/>
            <person name="Paux E."/>
            <person name="Leroy P."/>
            <person name="Mangenot S."/>
            <person name="Guilhot N."/>
            <person name="Le Gouis J."/>
            <person name="Balfourier F."/>
            <person name="Alaux M."/>
            <person name="Jamilloux V."/>
            <person name="Poulain J."/>
            <person name="Durand C."/>
            <person name="Bellec A."/>
            <person name="Gaspin C."/>
            <person name="Safar J."/>
            <person name="Dolezel J."/>
            <person name="Rogers J."/>
            <person name="Vandepoele K."/>
            <person name="Aury J.M."/>
            <person name="Mayer K."/>
            <person name="Berges H."/>
            <person name="Quesneville H."/>
            <person name="Wincker P."/>
            <person name="Feuillet C."/>
        </authorList>
    </citation>
    <scope>NUCLEOTIDE SEQUENCE</scope>
</reference>
<evidence type="ECO:0000256" key="10">
    <source>
        <dbReference type="ARBA" id="ARBA00022676"/>
    </source>
</evidence>
<feature type="domain" description="Ubiquitin-like protease family profile" evidence="20">
    <location>
        <begin position="1577"/>
        <end position="1794"/>
    </location>
</feature>
<protein>
    <recommendedName>
        <fullName evidence="8">Uridine 5'-monophosphate synthase</fullName>
        <ecNumber evidence="6">2.4.2.10</ecNumber>
        <ecNumber evidence="7">4.1.1.23</ecNumber>
    </recommendedName>
</protein>
<dbReference type="EMBL" id="HG670306">
    <property type="protein sequence ID" value="CDM86575.1"/>
    <property type="molecule type" value="Genomic_DNA"/>
</dbReference>
<evidence type="ECO:0000256" key="7">
    <source>
        <dbReference type="ARBA" id="ARBA00012321"/>
    </source>
</evidence>
<evidence type="ECO:0000256" key="1">
    <source>
        <dbReference type="ARBA" id="ARBA00004861"/>
    </source>
</evidence>
<dbReference type="SUPFAM" id="SSF53271">
    <property type="entry name" value="PRTase-like"/>
    <property type="match status" value="1"/>
</dbReference>
<gene>
    <name evidence="21" type="ORF">TRAES_3BF139100070CFD_c1</name>
</gene>
<dbReference type="FunFam" id="3.40.50.2020:FF:000025">
    <property type="entry name" value="Uridine monophosphate synthetase"/>
    <property type="match status" value="1"/>
</dbReference>
<name>A0A077S8H7_WHEAT</name>
<dbReference type="InterPro" id="IPR011009">
    <property type="entry name" value="Kinase-like_dom_sf"/>
</dbReference>
<evidence type="ECO:0000256" key="12">
    <source>
        <dbReference type="ARBA" id="ARBA00022793"/>
    </source>
</evidence>
<dbReference type="ExpressionAtlas" id="A0A077S8H7">
    <property type="expression patterns" value="baseline and differential"/>
</dbReference>
<dbReference type="InterPro" id="IPR013785">
    <property type="entry name" value="Aldolase_TIM"/>
</dbReference>
<feature type="compositionally biased region" description="Polar residues" evidence="17">
    <location>
        <begin position="1301"/>
        <end position="1334"/>
    </location>
</feature>
<evidence type="ECO:0000259" key="19">
    <source>
        <dbReference type="PROSITE" id="PS50011"/>
    </source>
</evidence>
<dbReference type="SMART" id="SM00220">
    <property type="entry name" value="S_TKc"/>
    <property type="match status" value="1"/>
</dbReference>
<dbReference type="Pfam" id="PF00069">
    <property type="entry name" value="Pkinase"/>
    <property type="match status" value="1"/>
</dbReference>
<keyword evidence="11" id="KW-0808">Transferase</keyword>
<dbReference type="SMART" id="SM00934">
    <property type="entry name" value="OMPdecase"/>
    <property type="match status" value="1"/>
</dbReference>
<dbReference type="InterPro" id="IPR005379">
    <property type="entry name" value="FDM1-5/IDN2_XH"/>
</dbReference>
<evidence type="ECO:0000256" key="15">
    <source>
        <dbReference type="ARBA" id="ARBA00023239"/>
    </source>
</evidence>
<evidence type="ECO:0000256" key="16">
    <source>
        <dbReference type="ARBA" id="ARBA00023268"/>
    </source>
</evidence>
<dbReference type="InterPro" id="IPR011060">
    <property type="entry name" value="RibuloseP-bd_barrel"/>
</dbReference>
<feature type="chain" id="PRO_5009743843" description="Uridine 5'-monophosphate synthase" evidence="18">
    <location>
        <begin position="30"/>
        <end position="1845"/>
    </location>
</feature>
<evidence type="ECO:0000256" key="18">
    <source>
        <dbReference type="SAM" id="SignalP"/>
    </source>
</evidence>
<dbReference type="GO" id="GO:0004590">
    <property type="term" value="F:orotidine-5'-phosphate decarboxylase activity"/>
    <property type="evidence" value="ECO:0007669"/>
    <property type="project" value="UniProtKB-EC"/>
</dbReference>
<dbReference type="PROSITE" id="PS50600">
    <property type="entry name" value="ULP_PROTEASE"/>
    <property type="match status" value="1"/>
</dbReference>
<dbReference type="CDD" id="cd00107">
    <property type="entry name" value="Knot1"/>
    <property type="match status" value="1"/>
</dbReference>
<evidence type="ECO:0000256" key="17">
    <source>
        <dbReference type="SAM" id="MobiDB-lite"/>
    </source>
</evidence>
<accession>A0A077S8H7</accession>
<dbReference type="InterPro" id="IPR029057">
    <property type="entry name" value="PRTase-like"/>
</dbReference>
<dbReference type="GO" id="GO:0008234">
    <property type="term" value="F:cysteine-type peptidase activity"/>
    <property type="evidence" value="ECO:0007669"/>
    <property type="project" value="InterPro"/>
</dbReference>
<dbReference type="EC" id="2.4.2.10" evidence="6"/>
<evidence type="ECO:0000256" key="11">
    <source>
        <dbReference type="ARBA" id="ARBA00022679"/>
    </source>
</evidence>
<feature type="compositionally biased region" description="Polar residues" evidence="17">
    <location>
        <begin position="1022"/>
        <end position="1045"/>
    </location>
</feature>
<dbReference type="CDD" id="cd06223">
    <property type="entry name" value="PRTases_typeI"/>
    <property type="match status" value="1"/>
</dbReference>
<evidence type="ECO:0000256" key="5">
    <source>
        <dbReference type="ARBA" id="ARBA00009769"/>
    </source>
</evidence>
<dbReference type="Gene3D" id="3.40.50.2020">
    <property type="match status" value="1"/>
</dbReference>